<gene>
    <name evidence="2" type="ORF">TAE01_29450</name>
</gene>
<keyword evidence="1" id="KW-1133">Transmembrane helix</keyword>
<accession>A0A512D3T9</accession>
<evidence type="ECO:0000313" key="3">
    <source>
        <dbReference type="Proteomes" id="UP000321534"/>
    </source>
</evidence>
<evidence type="ECO:0000313" key="2">
    <source>
        <dbReference type="EMBL" id="GEO31135.1"/>
    </source>
</evidence>
<feature type="transmembrane region" description="Helical" evidence="1">
    <location>
        <begin position="175"/>
        <end position="200"/>
    </location>
</feature>
<keyword evidence="1" id="KW-0812">Transmembrane</keyword>
<name>A0A512D3T9_9MICO</name>
<comment type="caution">
    <text evidence="2">The sequence shown here is derived from an EMBL/GenBank/DDBJ whole genome shotgun (WGS) entry which is preliminary data.</text>
</comment>
<keyword evidence="1" id="KW-0472">Membrane</keyword>
<dbReference type="EMBL" id="BJYX01000016">
    <property type="protein sequence ID" value="GEO31135.1"/>
    <property type="molecule type" value="Genomic_DNA"/>
</dbReference>
<dbReference type="Proteomes" id="UP000321534">
    <property type="component" value="Unassembled WGS sequence"/>
</dbReference>
<dbReference type="AlphaFoldDB" id="A0A512D3T9"/>
<protein>
    <submittedName>
        <fullName evidence="2">Uncharacterized protein</fullName>
    </submittedName>
</protein>
<reference evidence="2 3" key="1">
    <citation type="submission" date="2019-07" db="EMBL/GenBank/DDBJ databases">
        <title>Whole genome shotgun sequence of Terrabacter aerolatus NBRC 106305.</title>
        <authorList>
            <person name="Hosoyama A."/>
            <person name="Uohara A."/>
            <person name="Ohji S."/>
            <person name="Ichikawa N."/>
        </authorList>
    </citation>
    <scope>NUCLEOTIDE SEQUENCE [LARGE SCALE GENOMIC DNA]</scope>
    <source>
        <strain evidence="2 3">NBRC 106305</strain>
    </source>
</reference>
<feature type="transmembrane region" description="Helical" evidence="1">
    <location>
        <begin position="53"/>
        <end position="73"/>
    </location>
</feature>
<evidence type="ECO:0000256" key="1">
    <source>
        <dbReference type="SAM" id="Phobius"/>
    </source>
</evidence>
<organism evidence="2 3">
    <name type="scientific">Terrabacter aerolatus</name>
    <dbReference type="NCBI Taxonomy" id="422442"/>
    <lineage>
        <taxon>Bacteria</taxon>
        <taxon>Bacillati</taxon>
        <taxon>Actinomycetota</taxon>
        <taxon>Actinomycetes</taxon>
        <taxon>Micrococcales</taxon>
        <taxon>Intrasporangiaceae</taxon>
        <taxon>Terrabacter</taxon>
    </lineage>
</organism>
<proteinExistence type="predicted"/>
<sequence length="239" mass="25083">MTLTRMGRLRAVLAAYSFNPYLRGRAAELAGGALLADGLGGRRSPLDGRKSRSGILGGVLIVVVGLLAAWSIASHMSSLEAYPDGQTVPGTVVAVHYSQTSRCTSTQAVCTVCTVEAKFTSGGLTTTALAGVRSPDQCTMKGQPVDVSVRGSDLGSARVLLPTDQTLFTVGLYFAWLWVALGVWVLLDRLAAIVVGTVLLRQGRRLVATHPAVPVDELMSDLQDAWGPGAARTTAYDAP</sequence>
<keyword evidence="3" id="KW-1185">Reference proteome</keyword>